<evidence type="ECO:0000313" key="2">
    <source>
        <dbReference type="Proteomes" id="UP001595867"/>
    </source>
</evidence>
<keyword evidence="2" id="KW-1185">Reference proteome</keyword>
<evidence type="ECO:0000313" key="1">
    <source>
        <dbReference type="EMBL" id="MFC4071235.1"/>
    </source>
</evidence>
<organism evidence="1 2">
    <name type="scientific">Actinoplanes subglobosus</name>
    <dbReference type="NCBI Taxonomy" id="1547892"/>
    <lineage>
        <taxon>Bacteria</taxon>
        <taxon>Bacillati</taxon>
        <taxon>Actinomycetota</taxon>
        <taxon>Actinomycetes</taxon>
        <taxon>Micromonosporales</taxon>
        <taxon>Micromonosporaceae</taxon>
        <taxon>Actinoplanes</taxon>
    </lineage>
</organism>
<dbReference type="RefSeq" id="WP_378072107.1">
    <property type="nucleotide sequence ID" value="NZ_JBHSBL010000027.1"/>
</dbReference>
<protein>
    <submittedName>
        <fullName evidence="1">Uncharacterized protein</fullName>
    </submittedName>
</protein>
<sequence>MINPLLWYGHPALNRTSTVPNYRAMPQRLQPSIAAAGQMRRSRVTP</sequence>
<gene>
    <name evidence="1" type="ORF">ACFO0C_40420</name>
</gene>
<proteinExistence type="predicted"/>
<comment type="caution">
    <text evidence="1">The sequence shown here is derived from an EMBL/GenBank/DDBJ whole genome shotgun (WGS) entry which is preliminary data.</text>
</comment>
<reference evidence="2" key="1">
    <citation type="journal article" date="2019" name="Int. J. Syst. Evol. Microbiol.">
        <title>The Global Catalogue of Microorganisms (GCM) 10K type strain sequencing project: providing services to taxonomists for standard genome sequencing and annotation.</title>
        <authorList>
            <consortium name="The Broad Institute Genomics Platform"/>
            <consortium name="The Broad Institute Genome Sequencing Center for Infectious Disease"/>
            <person name="Wu L."/>
            <person name="Ma J."/>
        </authorList>
    </citation>
    <scope>NUCLEOTIDE SEQUENCE [LARGE SCALE GENOMIC DNA]</scope>
    <source>
        <strain evidence="2">TBRC 5832</strain>
    </source>
</reference>
<dbReference type="EMBL" id="JBHSBL010000027">
    <property type="protein sequence ID" value="MFC4071235.1"/>
    <property type="molecule type" value="Genomic_DNA"/>
</dbReference>
<dbReference type="Proteomes" id="UP001595867">
    <property type="component" value="Unassembled WGS sequence"/>
</dbReference>
<accession>A0ABV8JBX1</accession>
<name>A0ABV8JBX1_9ACTN</name>